<proteinExistence type="predicted"/>
<dbReference type="AlphaFoldDB" id="A0AAJ0GW59"/>
<protein>
    <submittedName>
        <fullName evidence="1">Uncharacterized protein</fullName>
    </submittedName>
</protein>
<reference evidence="1" key="2">
    <citation type="submission" date="2023-06" db="EMBL/GenBank/DDBJ databases">
        <authorList>
            <consortium name="Lawrence Berkeley National Laboratory"/>
            <person name="Mondo S.J."/>
            <person name="Hensen N."/>
            <person name="Bonometti L."/>
            <person name="Westerberg I."/>
            <person name="Brannstrom I.O."/>
            <person name="Guillou S."/>
            <person name="Cros-Aarteil S."/>
            <person name="Calhoun S."/>
            <person name="Haridas S."/>
            <person name="Kuo A."/>
            <person name="Pangilinan J."/>
            <person name="Riley R."/>
            <person name="Labutti K."/>
            <person name="Andreopoulos B."/>
            <person name="Lipzen A."/>
            <person name="Chen C."/>
            <person name="Yanf M."/>
            <person name="Daum C."/>
            <person name="Ng V."/>
            <person name="Clum A."/>
            <person name="Steindorff A."/>
            <person name="Ohm R."/>
            <person name="Martin F."/>
            <person name="Silar P."/>
            <person name="Natvig D."/>
            <person name="Lalanne C."/>
            <person name="Gautier V."/>
            <person name="Ament-Velasquez S.L."/>
            <person name="Kruys A."/>
            <person name="Hutchinson M.I."/>
            <person name="Powell A.J."/>
            <person name="Barry K."/>
            <person name="Miller A.N."/>
            <person name="Grigoriev I.V."/>
            <person name="Debuchy R."/>
            <person name="Gladieux P."/>
            <person name="Thoren M.H."/>
            <person name="Johannesson H."/>
        </authorList>
    </citation>
    <scope>NUCLEOTIDE SEQUENCE</scope>
    <source>
        <strain evidence="1">CBS 333.67</strain>
    </source>
</reference>
<name>A0AAJ0GW59_9PEZI</name>
<dbReference type="GeneID" id="87886689"/>
<accession>A0AAJ0GW59</accession>
<dbReference type="EMBL" id="JAUDZG010000003">
    <property type="protein sequence ID" value="KAK3307258.1"/>
    <property type="molecule type" value="Genomic_DNA"/>
</dbReference>
<evidence type="ECO:0000313" key="2">
    <source>
        <dbReference type="Proteomes" id="UP001273166"/>
    </source>
</evidence>
<comment type="caution">
    <text evidence="1">The sequence shown here is derived from an EMBL/GenBank/DDBJ whole genome shotgun (WGS) entry which is preliminary data.</text>
</comment>
<dbReference type="Proteomes" id="UP001273166">
    <property type="component" value="Unassembled WGS sequence"/>
</dbReference>
<sequence>MAQNESIPVILCGKTFEVGEKVTPLLKPEIEVIHFVNSYEDAKADLGHLLAGRGPQTSTPNHIGSHDYSRPPRAVMFGRAFQADDVKEMHRLYSGKGVGTIAWIAGDPSIVPPENPGPGYAEKAAENVKRAFFKWQEDGANTEEIIWY</sequence>
<dbReference type="RefSeq" id="XP_062723038.1">
    <property type="nucleotide sequence ID" value="XM_062867860.1"/>
</dbReference>
<reference evidence="1" key="1">
    <citation type="journal article" date="2023" name="Mol. Phylogenet. Evol.">
        <title>Genome-scale phylogeny and comparative genomics of the fungal order Sordariales.</title>
        <authorList>
            <person name="Hensen N."/>
            <person name="Bonometti L."/>
            <person name="Westerberg I."/>
            <person name="Brannstrom I.O."/>
            <person name="Guillou S."/>
            <person name="Cros-Aarteil S."/>
            <person name="Calhoun S."/>
            <person name="Haridas S."/>
            <person name="Kuo A."/>
            <person name="Mondo S."/>
            <person name="Pangilinan J."/>
            <person name="Riley R."/>
            <person name="LaButti K."/>
            <person name="Andreopoulos B."/>
            <person name="Lipzen A."/>
            <person name="Chen C."/>
            <person name="Yan M."/>
            <person name="Daum C."/>
            <person name="Ng V."/>
            <person name="Clum A."/>
            <person name="Steindorff A."/>
            <person name="Ohm R.A."/>
            <person name="Martin F."/>
            <person name="Silar P."/>
            <person name="Natvig D.O."/>
            <person name="Lalanne C."/>
            <person name="Gautier V."/>
            <person name="Ament-Velasquez S.L."/>
            <person name="Kruys A."/>
            <person name="Hutchinson M.I."/>
            <person name="Powell A.J."/>
            <person name="Barry K."/>
            <person name="Miller A.N."/>
            <person name="Grigoriev I.V."/>
            <person name="Debuchy R."/>
            <person name="Gladieux P."/>
            <person name="Hiltunen Thoren M."/>
            <person name="Johannesson H."/>
        </authorList>
    </citation>
    <scope>NUCLEOTIDE SEQUENCE</scope>
    <source>
        <strain evidence="1">CBS 333.67</strain>
    </source>
</reference>
<keyword evidence="2" id="KW-1185">Reference proteome</keyword>
<gene>
    <name evidence="1" type="ORF">B0T15DRAFT_510553</name>
</gene>
<evidence type="ECO:0000313" key="1">
    <source>
        <dbReference type="EMBL" id="KAK3307258.1"/>
    </source>
</evidence>
<organism evidence="1 2">
    <name type="scientific">Chaetomium strumarium</name>
    <dbReference type="NCBI Taxonomy" id="1170767"/>
    <lineage>
        <taxon>Eukaryota</taxon>
        <taxon>Fungi</taxon>
        <taxon>Dikarya</taxon>
        <taxon>Ascomycota</taxon>
        <taxon>Pezizomycotina</taxon>
        <taxon>Sordariomycetes</taxon>
        <taxon>Sordariomycetidae</taxon>
        <taxon>Sordariales</taxon>
        <taxon>Chaetomiaceae</taxon>
        <taxon>Chaetomium</taxon>
    </lineage>
</organism>